<sequence length="290" mass="32343">MTDSPQWFWDAIEVPSTALKLEVEGCDINYLSWSPVGKPGLLFVHGHNAHAHWWDFIAPAFKDDYQVAALDLSGMGDSDHRDSYSAEIYAQEILAVADALAMPENTIVVAHSFGGIMALRALAAAPTRFKGLVLVDSGVRDPEEPRDPDRDITRLARPKVYPSREIAMSRFRLQPPQQCANQYIVDHIARHSVEFDDDGWLWKFDGELNSRLEARGSAIDSGADLRGISAKLALIYGEQSESFSARSAAYMQSLNSGLDVYSLADAQHHLFLDQPLAFIDQLREILKAWE</sequence>
<dbReference type="InterPro" id="IPR000073">
    <property type="entry name" value="AB_hydrolase_1"/>
</dbReference>
<proteinExistence type="predicted"/>
<dbReference type="InterPro" id="IPR050266">
    <property type="entry name" value="AB_hydrolase_sf"/>
</dbReference>
<dbReference type="SUPFAM" id="SSF53474">
    <property type="entry name" value="alpha/beta-Hydrolases"/>
    <property type="match status" value="1"/>
</dbReference>
<evidence type="ECO:0000313" key="3">
    <source>
        <dbReference type="Proteomes" id="UP000754644"/>
    </source>
</evidence>
<dbReference type="PANTHER" id="PTHR43798">
    <property type="entry name" value="MONOACYLGLYCEROL LIPASE"/>
    <property type="match status" value="1"/>
</dbReference>
<dbReference type="InterPro" id="IPR029058">
    <property type="entry name" value="AB_hydrolase_fold"/>
</dbReference>
<accession>A0A972VWZ9</accession>
<protein>
    <submittedName>
        <fullName evidence="2">Alpha/beta hydrolase</fullName>
    </submittedName>
</protein>
<dbReference type="PRINTS" id="PR00111">
    <property type="entry name" value="ABHYDROLASE"/>
</dbReference>
<reference evidence="2" key="1">
    <citation type="submission" date="2020-05" db="EMBL/GenBank/DDBJ databases">
        <title>Sulfur intermediates as new biogeochemical hubs in an aquatic model microbial ecosystem.</title>
        <authorList>
            <person name="Vigneron A."/>
        </authorList>
    </citation>
    <scope>NUCLEOTIDE SEQUENCE</scope>
    <source>
        <strain evidence="2">Bin.250</strain>
    </source>
</reference>
<keyword evidence="2" id="KW-0378">Hydrolase</keyword>
<dbReference type="AlphaFoldDB" id="A0A972VWZ9"/>
<evidence type="ECO:0000259" key="1">
    <source>
        <dbReference type="Pfam" id="PF12697"/>
    </source>
</evidence>
<organism evidence="2 3">
    <name type="scientific">SAR86 cluster bacterium</name>
    <dbReference type="NCBI Taxonomy" id="2030880"/>
    <lineage>
        <taxon>Bacteria</taxon>
        <taxon>Pseudomonadati</taxon>
        <taxon>Pseudomonadota</taxon>
        <taxon>Gammaproteobacteria</taxon>
        <taxon>SAR86 cluster</taxon>
    </lineage>
</organism>
<dbReference type="PANTHER" id="PTHR43798:SF33">
    <property type="entry name" value="HYDROLASE, PUTATIVE (AFU_ORTHOLOGUE AFUA_2G14860)-RELATED"/>
    <property type="match status" value="1"/>
</dbReference>
<dbReference type="Pfam" id="PF12697">
    <property type="entry name" value="Abhydrolase_6"/>
    <property type="match status" value="1"/>
</dbReference>
<dbReference type="GO" id="GO:0016020">
    <property type="term" value="C:membrane"/>
    <property type="evidence" value="ECO:0007669"/>
    <property type="project" value="TreeGrafter"/>
</dbReference>
<dbReference type="Proteomes" id="UP000754644">
    <property type="component" value="Unassembled WGS sequence"/>
</dbReference>
<feature type="domain" description="AB hydrolase-1" evidence="1">
    <location>
        <begin position="41"/>
        <end position="280"/>
    </location>
</feature>
<evidence type="ECO:0000313" key="2">
    <source>
        <dbReference type="EMBL" id="NQV65046.1"/>
    </source>
</evidence>
<dbReference type="Gene3D" id="3.40.50.1820">
    <property type="entry name" value="alpha/beta hydrolase"/>
    <property type="match status" value="1"/>
</dbReference>
<gene>
    <name evidence="2" type="ORF">HQ497_06760</name>
</gene>
<dbReference type="GO" id="GO:0016787">
    <property type="term" value="F:hydrolase activity"/>
    <property type="evidence" value="ECO:0007669"/>
    <property type="project" value="UniProtKB-KW"/>
</dbReference>
<dbReference type="EMBL" id="JABMOJ010000249">
    <property type="protein sequence ID" value="NQV65046.1"/>
    <property type="molecule type" value="Genomic_DNA"/>
</dbReference>
<name>A0A972VWZ9_9GAMM</name>
<comment type="caution">
    <text evidence="2">The sequence shown here is derived from an EMBL/GenBank/DDBJ whole genome shotgun (WGS) entry which is preliminary data.</text>
</comment>